<dbReference type="AlphaFoldDB" id="A0A194PGE5"/>
<keyword evidence="1" id="KW-0175">Coiled coil</keyword>
<evidence type="ECO:0000313" key="2">
    <source>
        <dbReference type="EMBL" id="KPI92461.1"/>
    </source>
</evidence>
<evidence type="ECO:0000313" key="3">
    <source>
        <dbReference type="Proteomes" id="UP000053268"/>
    </source>
</evidence>
<proteinExistence type="predicted"/>
<reference evidence="2 3" key="1">
    <citation type="journal article" date="2015" name="Nat. Commun.">
        <title>Outbred genome sequencing and CRISPR/Cas9 gene editing in butterflies.</title>
        <authorList>
            <person name="Li X."/>
            <person name="Fan D."/>
            <person name="Zhang W."/>
            <person name="Liu G."/>
            <person name="Zhang L."/>
            <person name="Zhao L."/>
            <person name="Fang X."/>
            <person name="Chen L."/>
            <person name="Dong Y."/>
            <person name="Chen Y."/>
            <person name="Ding Y."/>
            <person name="Zhao R."/>
            <person name="Feng M."/>
            <person name="Zhu Y."/>
            <person name="Feng Y."/>
            <person name="Jiang X."/>
            <person name="Zhu D."/>
            <person name="Xiang H."/>
            <person name="Feng X."/>
            <person name="Li S."/>
            <person name="Wang J."/>
            <person name="Zhang G."/>
            <person name="Kronforst M.R."/>
            <person name="Wang W."/>
        </authorList>
    </citation>
    <scope>NUCLEOTIDE SEQUENCE [LARGE SCALE GENOMIC DNA]</scope>
    <source>
        <strain evidence="2">Ya'a_city_454_Px</strain>
        <tissue evidence="2">Whole body</tissue>
    </source>
</reference>
<dbReference type="EMBL" id="KQ459604">
    <property type="protein sequence ID" value="KPI92461.1"/>
    <property type="molecule type" value="Genomic_DNA"/>
</dbReference>
<dbReference type="Proteomes" id="UP000053268">
    <property type="component" value="Unassembled WGS sequence"/>
</dbReference>
<gene>
    <name evidence="2" type="ORF">RR46_13682</name>
</gene>
<keyword evidence="3" id="KW-1185">Reference proteome</keyword>
<protein>
    <submittedName>
        <fullName evidence="2">Uncharacterized protein</fullName>
    </submittedName>
</protein>
<evidence type="ECO:0000256" key="1">
    <source>
        <dbReference type="SAM" id="Coils"/>
    </source>
</evidence>
<name>A0A194PGE5_PAPXU</name>
<sequence>MATQIKEQTKEINESFSKQMEEKLQPLIDENKKLKEELVLLKEKVDYLETEKKKNNIIVFGMPENETSNENKGIRKRK</sequence>
<accession>A0A194PGE5</accession>
<feature type="coiled-coil region" evidence="1">
    <location>
        <begin position="17"/>
        <end position="51"/>
    </location>
</feature>
<organism evidence="2 3">
    <name type="scientific">Papilio xuthus</name>
    <name type="common">Asian swallowtail butterfly</name>
    <dbReference type="NCBI Taxonomy" id="66420"/>
    <lineage>
        <taxon>Eukaryota</taxon>
        <taxon>Metazoa</taxon>
        <taxon>Ecdysozoa</taxon>
        <taxon>Arthropoda</taxon>
        <taxon>Hexapoda</taxon>
        <taxon>Insecta</taxon>
        <taxon>Pterygota</taxon>
        <taxon>Neoptera</taxon>
        <taxon>Endopterygota</taxon>
        <taxon>Lepidoptera</taxon>
        <taxon>Glossata</taxon>
        <taxon>Ditrysia</taxon>
        <taxon>Papilionoidea</taxon>
        <taxon>Papilionidae</taxon>
        <taxon>Papilioninae</taxon>
        <taxon>Papilio</taxon>
    </lineage>
</organism>